<dbReference type="RefSeq" id="WP_333722936.1">
    <property type="nucleotide sequence ID" value="NZ_CP049220.1"/>
</dbReference>
<dbReference type="AlphaFoldDB" id="A0AAJ4TDK1"/>
<dbReference type="Proteomes" id="UP000663946">
    <property type="component" value="Plasmid pTiQ15_94"/>
</dbReference>
<name>A0AAJ4TDK1_AGRTU</name>
<protein>
    <submittedName>
        <fullName evidence="1">Uncharacterized protein</fullName>
    </submittedName>
</protein>
<keyword evidence="1" id="KW-0614">Plasmid</keyword>
<reference evidence="1" key="1">
    <citation type="submission" date="2020-02" db="EMBL/GenBank/DDBJ databases">
        <title>Unexpected conservation and global transmission of agrobacterial virulence plasmids.</title>
        <authorList>
            <person name="Weisberg A.J."/>
            <person name="Davis E.W. II"/>
            <person name="Tabima J.R."/>
            <person name="Belcher M.S."/>
            <person name="Miller M."/>
            <person name="Kuo C.-H."/>
            <person name="Loper J.E."/>
            <person name="Grunwald N.J."/>
            <person name="Putnam M.L."/>
            <person name="Chang J.H."/>
        </authorList>
    </citation>
    <scope>NUCLEOTIDE SEQUENCE</scope>
    <source>
        <strain evidence="1">Q15/94</strain>
        <plasmid evidence="1">pTiQ15_94</plasmid>
    </source>
</reference>
<organism evidence="1 2">
    <name type="scientific">Agrobacterium tumefaciens</name>
    <dbReference type="NCBI Taxonomy" id="358"/>
    <lineage>
        <taxon>Bacteria</taxon>
        <taxon>Pseudomonadati</taxon>
        <taxon>Pseudomonadota</taxon>
        <taxon>Alphaproteobacteria</taxon>
        <taxon>Hyphomicrobiales</taxon>
        <taxon>Rhizobiaceae</taxon>
        <taxon>Rhizobium/Agrobacterium group</taxon>
        <taxon>Agrobacterium</taxon>
        <taxon>Agrobacterium tumefaciens complex</taxon>
    </lineage>
</organism>
<evidence type="ECO:0000313" key="2">
    <source>
        <dbReference type="Proteomes" id="UP000663946"/>
    </source>
</evidence>
<gene>
    <name evidence="1" type="ORF">G6M86_27880</name>
</gene>
<evidence type="ECO:0000313" key="1">
    <source>
        <dbReference type="EMBL" id="QTG17098.1"/>
    </source>
</evidence>
<accession>A0AAJ4TDK1</accession>
<dbReference type="EMBL" id="CP049220">
    <property type="protein sequence ID" value="QTG17098.1"/>
    <property type="molecule type" value="Genomic_DNA"/>
</dbReference>
<proteinExistence type="predicted"/>
<geneLocation type="plasmid" evidence="1 2">
    <name>pTiQ15_94</name>
</geneLocation>
<sequence length="69" mass="7545">MRWNWEDTIACISYGQNGQKLCGTQTNFVQCSYAETVGLNTLAKPITSASLSLWGFLAPEATPPSFEKA</sequence>